<keyword evidence="4" id="KW-1185">Reference proteome</keyword>
<dbReference type="GeneID" id="25917961"/>
<organism evidence="3 4">
    <name type="scientific">Sphaeroforma arctica JP610</name>
    <dbReference type="NCBI Taxonomy" id="667725"/>
    <lineage>
        <taxon>Eukaryota</taxon>
        <taxon>Ichthyosporea</taxon>
        <taxon>Ichthyophonida</taxon>
        <taxon>Sphaeroforma</taxon>
    </lineage>
</organism>
<protein>
    <recommendedName>
        <fullName evidence="2">Spt6 SH2 domain-containing protein</fullName>
    </recommendedName>
</protein>
<reference evidence="3 4" key="1">
    <citation type="submission" date="2011-02" db="EMBL/GenBank/DDBJ databases">
        <title>The Genome Sequence of Sphaeroforma arctica JP610.</title>
        <authorList>
            <consortium name="The Broad Institute Genome Sequencing Platform"/>
            <person name="Russ C."/>
            <person name="Cuomo C."/>
            <person name="Young S.K."/>
            <person name="Zeng Q."/>
            <person name="Gargeya S."/>
            <person name="Alvarado L."/>
            <person name="Berlin A."/>
            <person name="Chapman S.B."/>
            <person name="Chen Z."/>
            <person name="Freedman E."/>
            <person name="Gellesch M."/>
            <person name="Goldberg J."/>
            <person name="Griggs A."/>
            <person name="Gujja S."/>
            <person name="Heilman E."/>
            <person name="Heiman D."/>
            <person name="Howarth C."/>
            <person name="Mehta T."/>
            <person name="Neiman D."/>
            <person name="Pearson M."/>
            <person name="Roberts A."/>
            <person name="Saif S."/>
            <person name="Shea T."/>
            <person name="Shenoy N."/>
            <person name="Sisk P."/>
            <person name="Stolte C."/>
            <person name="Sykes S."/>
            <person name="White J."/>
            <person name="Yandava C."/>
            <person name="Burger G."/>
            <person name="Gray M.W."/>
            <person name="Holland P.W.H."/>
            <person name="King N."/>
            <person name="Lang F.B.F."/>
            <person name="Roger A.J."/>
            <person name="Ruiz-Trillo I."/>
            <person name="Haas B."/>
            <person name="Nusbaum C."/>
            <person name="Birren B."/>
        </authorList>
    </citation>
    <scope>NUCLEOTIDE SEQUENCE [LARGE SCALE GENOMIC DNA]</scope>
    <source>
        <strain evidence="3 4">JP610</strain>
    </source>
</reference>
<proteinExistence type="predicted"/>
<dbReference type="RefSeq" id="XP_014143923.1">
    <property type="nucleotide sequence ID" value="XM_014288448.1"/>
</dbReference>
<feature type="region of interest" description="Disordered" evidence="1">
    <location>
        <begin position="41"/>
        <end position="68"/>
    </location>
</feature>
<evidence type="ECO:0000259" key="2">
    <source>
        <dbReference type="Pfam" id="PF14633"/>
    </source>
</evidence>
<dbReference type="AlphaFoldDB" id="A0A0L0F043"/>
<name>A0A0L0F043_9EUKA</name>
<dbReference type="Pfam" id="PF14633">
    <property type="entry name" value="SH2_2"/>
    <property type="match status" value="1"/>
</dbReference>
<dbReference type="EMBL" id="KQ252424">
    <property type="protein sequence ID" value="KNC70021.1"/>
    <property type="molecule type" value="Genomic_DNA"/>
</dbReference>
<evidence type="ECO:0000313" key="3">
    <source>
        <dbReference type="EMBL" id="KNC70021.1"/>
    </source>
</evidence>
<feature type="non-terminal residue" evidence="3">
    <location>
        <position position="68"/>
    </location>
</feature>
<evidence type="ECO:0000256" key="1">
    <source>
        <dbReference type="SAM" id="MobiDB-lite"/>
    </source>
</evidence>
<feature type="compositionally biased region" description="Basic residues" evidence="1">
    <location>
        <begin position="46"/>
        <end position="57"/>
    </location>
</feature>
<gene>
    <name evidence="3" type="ORF">SARC_17457</name>
</gene>
<feature type="domain" description="Spt6 SH2" evidence="2">
    <location>
        <begin position="20"/>
        <end position="68"/>
    </location>
</feature>
<accession>A0A0L0F043</accession>
<dbReference type="InterPro" id="IPR035420">
    <property type="entry name" value="Spt6_SH2"/>
</dbReference>
<feature type="non-terminal residue" evidence="3">
    <location>
        <position position="1"/>
    </location>
</feature>
<evidence type="ECO:0000313" key="4">
    <source>
        <dbReference type="Proteomes" id="UP000054560"/>
    </source>
</evidence>
<sequence>CKSSALNNPNIEGSDKKDFYYDVQAEHDYLETQKAAAEKKAQLSKPRLHHRNIKHPNFKNFTYKEAEE</sequence>
<dbReference type="Proteomes" id="UP000054560">
    <property type="component" value="Unassembled WGS sequence"/>
</dbReference>